<reference evidence="1" key="2">
    <citation type="submission" date="2020-09" db="EMBL/GenBank/DDBJ databases">
        <authorList>
            <person name="Sun Q."/>
            <person name="Zhou Y."/>
        </authorList>
    </citation>
    <scope>NUCLEOTIDE SEQUENCE</scope>
    <source>
        <strain evidence="1">CGMCC 1.15725</strain>
    </source>
</reference>
<evidence type="ECO:0000313" key="1">
    <source>
        <dbReference type="EMBL" id="GGF00838.1"/>
    </source>
</evidence>
<evidence type="ECO:0000313" key="2">
    <source>
        <dbReference type="Proteomes" id="UP000646365"/>
    </source>
</evidence>
<organism evidence="1 2">
    <name type="scientific">Aliidongia dinghuensis</name>
    <dbReference type="NCBI Taxonomy" id="1867774"/>
    <lineage>
        <taxon>Bacteria</taxon>
        <taxon>Pseudomonadati</taxon>
        <taxon>Pseudomonadota</taxon>
        <taxon>Alphaproteobacteria</taxon>
        <taxon>Rhodospirillales</taxon>
        <taxon>Dongiaceae</taxon>
        <taxon>Aliidongia</taxon>
    </lineage>
</organism>
<gene>
    <name evidence="1" type="ORF">GCM10011611_03010</name>
</gene>
<accession>A0A8J3E2R7</accession>
<name>A0A8J3E2R7_9PROT</name>
<dbReference type="AlphaFoldDB" id="A0A8J3E2R7"/>
<dbReference type="Proteomes" id="UP000646365">
    <property type="component" value="Unassembled WGS sequence"/>
</dbReference>
<proteinExistence type="predicted"/>
<reference evidence="1" key="1">
    <citation type="journal article" date="2014" name="Int. J. Syst. Evol. Microbiol.">
        <title>Complete genome sequence of Corynebacterium casei LMG S-19264T (=DSM 44701T), isolated from a smear-ripened cheese.</title>
        <authorList>
            <consortium name="US DOE Joint Genome Institute (JGI-PGF)"/>
            <person name="Walter F."/>
            <person name="Albersmeier A."/>
            <person name="Kalinowski J."/>
            <person name="Ruckert C."/>
        </authorList>
    </citation>
    <scope>NUCLEOTIDE SEQUENCE</scope>
    <source>
        <strain evidence="1">CGMCC 1.15725</strain>
    </source>
</reference>
<dbReference type="EMBL" id="BMJQ01000001">
    <property type="protein sequence ID" value="GGF00838.1"/>
    <property type="molecule type" value="Genomic_DNA"/>
</dbReference>
<protein>
    <submittedName>
        <fullName evidence="1">Uncharacterized protein</fullName>
    </submittedName>
</protein>
<sequence>MGLAIREISREQDSKTFSLRIQWVLSAPHLNGLLVQRVERAGNQLISPGNISKDLSLYWEAWKVISGVVHGVDVSTKQPMAIPDRASHDTFSGEAKGFGATRIQAVVFWIDQTSGDCDTVLSRMPAGGVEYAGSLWSTDKDPFSYVVPSQLMTRDEFFMNEAF</sequence>
<comment type="caution">
    <text evidence="1">The sequence shown here is derived from an EMBL/GenBank/DDBJ whole genome shotgun (WGS) entry which is preliminary data.</text>
</comment>
<keyword evidence="2" id="KW-1185">Reference proteome</keyword>
<dbReference type="RefSeq" id="WP_189041696.1">
    <property type="nucleotide sequence ID" value="NZ_BMJQ01000001.1"/>
</dbReference>